<feature type="compositionally biased region" description="Low complexity" evidence="8">
    <location>
        <begin position="189"/>
        <end position="202"/>
    </location>
</feature>
<feature type="domain" description="C2H2-type" evidence="9">
    <location>
        <begin position="17"/>
        <end position="44"/>
    </location>
</feature>
<feature type="region of interest" description="Disordered" evidence="8">
    <location>
        <begin position="188"/>
        <end position="214"/>
    </location>
</feature>
<dbReference type="GO" id="GO:0008270">
    <property type="term" value="F:zinc ion binding"/>
    <property type="evidence" value="ECO:0007669"/>
    <property type="project" value="UniProtKB-KW"/>
</dbReference>
<dbReference type="Pfam" id="PF13894">
    <property type="entry name" value="zf-C2H2_4"/>
    <property type="match status" value="1"/>
</dbReference>
<dbReference type="Gramene" id="evm.model.06.379">
    <property type="protein sequence ID" value="cds.evm.model.06.379"/>
    <property type="gene ID" value="evm.TU.06.379"/>
</dbReference>
<dbReference type="GO" id="GO:0000976">
    <property type="term" value="F:transcription cis-regulatory region binding"/>
    <property type="evidence" value="ECO:0007669"/>
    <property type="project" value="TreeGrafter"/>
</dbReference>
<reference evidence="10" key="1">
    <citation type="submission" date="2018-11" db="EMBL/GenBank/DDBJ databases">
        <authorList>
            <person name="Grassa J C."/>
        </authorList>
    </citation>
    <scope>NUCLEOTIDE SEQUENCE [LARGE SCALE GENOMIC DNA]</scope>
</reference>
<dbReference type="InterPro" id="IPR013087">
    <property type="entry name" value="Znf_C2H2_type"/>
</dbReference>
<evidence type="ECO:0000256" key="6">
    <source>
        <dbReference type="ARBA" id="ARBA00023163"/>
    </source>
</evidence>
<dbReference type="AlphaFoldDB" id="A0A803PY55"/>
<reference evidence="10" key="2">
    <citation type="submission" date="2021-03" db="UniProtKB">
        <authorList>
            <consortium name="EnsemblPlants"/>
        </authorList>
    </citation>
    <scope>IDENTIFICATION</scope>
</reference>
<evidence type="ECO:0000259" key="9">
    <source>
        <dbReference type="PROSITE" id="PS50157"/>
    </source>
</evidence>
<dbReference type="Gene3D" id="3.30.160.60">
    <property type="entry name" value="Classic Zinc Finger"/>
    <property type="match status" value="2"/>
</dbReference>
<organism evidence="10 11">
    <name type="scientific">Cannabis sativa</name>
    <name type="common">Hemp</name>
    <name type="synonym">Marijuana</name>
    <dbReference type="NCBI Taxonomy" id="3483"/>
    <lineage>
        <taxon>Eukaryota</taxon>
        <taxon>Viridiplantae</taxon>
        <taxon>Streptophyta</taxon>
        <taxon>Embryophyta</taxon>
        <taxon>Tracheophyta</taxon>
        <taxon>Spermatophyta</taxon>
        <taxon>Magnoliopsida</taxon>
        <taxon>eudicotyledons</taxon>
        <taxon>Gunneridae</taxon>
        <taxon>Pentapetalae</taxon>
        <taxon>rosids</taxon>
        <taxon>fabids</taxon>
        <taxon>Rosales</taxon>
        <taxon>Cannabaceae</taxon>
        <taxon>Cannabis</taxon>
    </lineage>
</organism>
<dbReference type="InterPro" id="IPR044653">
    <property type="entry name" value="AZF1/2/3-like"/>
</dbReference>
<dbReference type="EnsemblPlants" id="evm.model.06.379">
    <property type="protein sequence ID" value="cds.evm.model.06.379"/>
    <property type="gene ID" value="evm.TU.06.379"/>
</dbReference>
<dbReference type="PROSITE" id="PS00028">
    <property type="entry name" value="ZINC_FINGER_C2H2_1"/>
    <property type="match status" value="3"/>
</dbReference>
<keyword evidence="2" id="KW-0677">Repeat</keyword>
<dbReference type="GO" id="GO:0003700">
    <property type="term" value="F:DNA-binding transcription factor activity"/>
    <property type="evidence" value="ECO:0007669"/>
    <property type="project" value="InterPro"/>
</dbReference>
<dbReference type="OMA" id="TPPHMET"/>
<dbReference type="PROSITE" id="PS50157">
    <property type="entry name" value="ZINC_FINGER_C2H2_2"/>
    <property type="match status" value="3"/>
</dbReference>
<accession>A0A803PY55</accession>
<feature type="domain" description="C2H2-type" evidence="9">
    <location>
        <begin position="73"/>
        <end position="95"/>
    </location>
</feature>
<sequence>MQIVLSMEFNSGEEKNHICSYCGKRFSSGKALGGHKRFHIQQKRQAAAEAVAKACTDQDSGGNNNNNNGSSRFYCPVCPKHFPSLKSVSGHMRTHGDRVWRGINPPAPADNNLHNKPTTTTTTVDLLQSLPSNWSNIGGKRGRKFNPDTTSPSIAAAIQLIKLSQSKDRVFTKQNGAGLKRKVMMIKKNNGSVNSSSNSTETTTDHKDDEKNVSNKKLKIRFGTSSNSTKCYKCNSCDKSFTTFQALGGHSSTHNKDNNHKKNCTTKKMDSKLLRPNKYFYGDQGSGHGDVLQIMMGSSISSSSQLIAMDHGGNCSSTAAERRRTLDIDLNELPVMSVTDV</sequence>
<feature type="domain" description="C2H2-type" evidence="9">
    <location>
        <begin position="232"/>
        <end position="259"/>
    </location>
</feature>
<keyword evidence="6" id="KW-0804">Transcription</keyword>
<keyword evidence="3 7" id="KW-0863">Zinc-finger</keyword>
<dbReference type="Pfam" id="PF13912">
    <property type="entry name" value="zf-C2H2_6"/>
    <property type="match status" value="2"/>
</dbReference>
<evidence type="ECO:0000256" key="3">
    <source>
        <dbReference type="ARBA" id="ARBA00022771"/>
    </source>
</evidence>
<evidence type="ECO:0000313" key="10">
    <source>
        <dbReference type="EnsemblPlants" id="cds.evm.model.06.379"/>
    </source>
</evidence>
<keyword evidence="11" id="KW-1185">Reference proteome</keyword>
<dbReference type="PANTHER" id="PTHR45988">
    <property type="entry name" value="C2H2 TYPE ZINC FINGER TRANSCRIPTION FACTOR FAMILY-RELATED"/>
    <property type="match status" value="1"/>
</dbReference>
<feature type="compositionally biased region" description="Basic and acidic residues" evidence="8">
    <location>
        <begin position="203"/>
        <end position="213"/>
    </location>
</feature>
<dbReference type="SUPFAM" id="SSF57667">
    <property type="entry name" value="beta-beta-alpha zinc fingers"/>
    <property type="match status" value="2"/>
</dbReference>
<proteinExistence type="predicted"/>
<evidence type="ECO:0000256" key="5">
    <source>
        <dbReference type="ARBA" id="ARBA00023015"/>
    </source>
</evidence>
<keyword evidence="4" id="KW-0862">Zinc</keyword>
<evidence type="ECO:0000256" key="4">
    <source>
        <dbReference type="ARBA" id="ARBA00022833"/>
    </source>
</evidence>
<dbReference type="PANTHER" id="PTHR45988:SF18">
    <property type="entry name" value="C2H2-TYPE ZINC FINGER FAMILY PROTEIN"/>
    <property type="match status" value="1"/>
</dbReference>
<evidence type="ECO:0000256" key="7">
    <source>
        <dbReference type="PROSITE-ProRule" id="PRU00042"/>
    </source>
</evidence>
<evidence type="ECO:0000256" key="2">
    <source>
        <dbReference type="ARBA" id="ARBA00022737"/>
    </source>
</evidence>
<dbReference type="Proteomes" id="UP000596661">
    <property type="component" value="Chromosome 6"/>
</dbReference>
<dbReference type="EMBL" id="UZAU01000560">
    <property type="status" value="NOT_ANNOTATED_CDS"/>
    <property type="molecule type" value="Genomic_DNA"/>
</dbReference>
<dbReference type="SMART" id="SM00355">
    <property type="entry name" value="ZnF_C2H2"/>
    <property type="match status" value="3"/>
</dbReference>
<evidence type="ECO:0000313" key="11">
    <source>
        <dbReference type="Proteomes" id="UP000596661"/>
    </source>
</evidence>
<evidence type="ECO:0000256" key="1">
    <source>
        <dbReference type="ARBA" id="ARBA00022723"/>
    </source>
</evidence>
<name>A0A803PY55_CANSA</name>
<protein>
    <recommendedName>
        <fullName evidence="9">C2H2-type domain-containing protein</fullName>
    </recommendedName>
</protein>
<evidence type="ECO:0000256" key="8">
    <source>
        <dbReference type="SAM" id="MobiDB-lite"/>
    </source>
</evidence>
<keyword evidence="5" id="KW-0805">Transcription regulation</keyword>
<dbReference type="InterPro" id="IPR036236">
    <property type="entry name" value="Znf_C2H2_sf"/>
</dbReference>
<keyword evidence="1" id="KW-0479">Metal-binding</keyword>
<dbReference type="GO" id="GO:0005634">
    <property type="term" value="C:nucleus"/>
    <property type="evidence" value="ECO:0007669"/>
    <property type="project" value="TreeGrafter"/>
</dbReference>